<name>A0AAP0PFM6_9MAGN</name>
<gene>
    <name evidence="1" type="ORF">Scep_008696</name>
</gene>
<sequence>MVSSDICTVNSLSLIKLSISNPEISAQCSPPSTPLFTVSSDLCTVEASHGFVGWGLSCCLPLRLKWRVFMVSAGARVVCRRAASSRPSSSSRAVRRCRLLVPHLSYIGHPGFKFDCAAAISDRLELLGNSSLQGRRISKVEFLKSRKGVVKLKWVYLPQINIKSPSKRPAAKVAHTCVPGFDATALTARSRASAAAVSLEPLPLLAHTCVPGFDATALIARSRASAAAVSLEPLPQAKLQRRRQELTQATLDQSVDYDAVYYNVAGECPRGRVYSLGSLGRKKIRYADPGASTSQMPDMVSRSEFDSVAEQLRQTSECVLSRDTFGLVVELLPPDIRCVLMAHYAVARVIRHSVNCNPSYPSASRGKGILCDFI</sequence>
<accession>A0AAP0PFM6</accession>
<dbReference type="AlphaFoldDB" id="A0AAP0PFM6"/>
<reference evidence="1 2" key="1">
    <citation type="submission" date="2024-01" db="EMBL/GenBank/DDBJ databases">
        <title>Genome assemblies of Stephania.</title>
        <authorList>
            <person name="Yang L."/>
        </authorList>
    </citation>
    <scope>NUCLEOTIDE SEQUENCE [LARGE SCALE GENOMIC DNA]</scope>
    <source>
        <strain evidence="1">JXDWG</strain>
        <tissue evidence="1">Leaf</tissue>
    </source>
</reference>
<evidence type="ECO:0000313" key="1">
    <source>
        <dbReference type="EMBL" id="KAK9139015.1"/>
    </source>
</evidence>
<dbReference type="Proteomes" id="UP001419268">
    <property type="component" value="Unassembled WGS sequence"/>
</dbReference>
<proteinExistence type="predicted"/>
<dbReference type="EMBL" id="JBBNAG010000004">
    <property type="protein sequence ID" value="KAK9139015.1"/>
    <property type="molecule type" value="Genomic_DNA"/>
</dbReference>
<comment type="caution">
    <text evidence="1">The sequence shown here is derived from an EMBL/GenBank/DDBJ whole genome shotgun (WGS) entry which is preliminary data.</text>
</comment>
<keyword evidence="2" id="KW-1185">Reference proteome</keyword>
<organism evidence="1 2">
    <name type="scientific">Stephania cephalantha</name>
    <dbReference type="NCBI Taxonomy" id="152367"/>
    <lineage>
        <taxon>Eukaryota</taxon>
        <taxon>Viridiplantae</taxon>
        <taxon>Streptophyta</taxon>
        <taxon>Embryophyta</taxon>
        <taxon>Tracheophyta</taxon>
        <taxon>Spermatophyta</taxon>
        <taxon>Magnoliopsida</taxon>
        <taxon>Ranunculales</taxon>
        <taxon>Menispermaceae</taxon>
        <taxon>Menispermoideae</taxon>
        <taxon>Cissampelideae</taxon>
        <taxon>Stephania</taxon>
    </lineage>
</organism>
<protein>
    <submittedName>
        <fullName evidence="1">Uncharacterized protein</fullName>
    </submittedName>
</protein>
<evidence type="ECO:0000313" key="2">
    <source>
        <dbReference type="Proteomes" id="UP001419268"/>
    </source>
</evidence>